<protein>
    <submittedName>
        <fullName evidence="1">1560_t:CDS:1</fullName>
    </submittedName>
</protein>
<keyword evidence="2" id="KW-1185">Reference proteome</keyword>
<evidence type="ECO:0000313" key="1">
    <source>
        <dbReference type="EMBL" id="CAG8451317.1"/>
    </source>
</evidence>
<dbReference type="EMBL" id="CAJVPZ010000060">
    <property type="protein sequence ID" value="CAG8451317.1"/>
    <property type="molecule type" value="Genomic_DNA"/>
</dbReference>
<gene>
    <name evidence="1" type="ORF">RFULGI_LOCUS242</name>
</gene>
<organism evidence="1 2">
    <name type="scientific">Racocetra fulgida</name>
    <dbReference type="NCBI Taxonomy" id="60492"/>
    <lineage>
        <taxon>Eukaryota</taxon>
        <taxon>Fungi</taxon>
        <taxon>Fungi incertae sedis</taxon>
        <taxon>Mucoromycota</taxon>
        <taxon>Glomeromycotina</taxon>
        <taxon>Glomeromycetes</taxon>
        <taxon>Diversisporales</taxon>
        <taxon>Gigasporaceae</taxon>
        <taxon>Racocetra</taxon>
    </lineage>
</organism>
<sequence length="41" mass="4855">DNFTEDDVWAEDVFAKDIHRDVFVKGIHKDVFDKDIFARNS</sequence>
<accession>A0A9N8YV32</accession>
<reference evidence="1" key="1">
    <citation type="submission" date="2021-06" db="EMBL/GenBank/DDBJ databases">
        <authorList>
            <person name="Kallberg Y."/>
            <person name="Tangrot J."/>
            <person name="Rosling A."/>
        </authorList>
    </citation>
    <scope>NUCLEOTIDE SEQUENCE</scope>
    <source>
        <strain evidence="1">IN212</strain>
    </source>
</reference>
<dbReference type="Proteomes" id="UP000789396">
    <property type="component" value="Unassembled WGS sequence"/>
</dbReference>
<proteinExistence type="predicted"/>
<dbReference type="OrthoDB" id="10362012at2759"/>
<feature type="non-terminal residue" evidence="1">
    <location>
        <position position="1"/>
    </location>
</feature>
<name>A0A9N8YV32_9GLOM</name>
<dbReference type="AlphaFoldDB" id="A0A9N8YV32"/>
<comment type="caution">
    <text evidence="1">The sequence shown here is derived from an EMBL/GenBank/DDBJ whole genome shotgun (WGS) entry which is preliminary data.</text>
</comment>
<evidence type="ECO:0000313" key="2">
    <source>
        <dbReference type="Proteomes" id="UP000789396"/>
    </source>
</evidence>